<dbReference type="Pfam" id="PF13489">
    <property type="entry name" value="Methyltransf_23"/>
    <property type="match status" value="1"/>
</dbReference>
<keyword evidence="1" id="KW-0489">Methyltransferase</keyword>
<dbReference type="PANTHER" id="PTHR43861">
    <property type="entry name" value="TRANS-ACONITATE 2-METHYLTRANSFERASE-RELATED"/>
    <property type="match status" value="1"/>
</dbReference>
<dbReference type="GO" id="GO:0008168">
    <property type="term" value="F:methyltransferase activity"/>
    <property type="evidence" value="ECO:0007669"/>
    <property type="project" value="UniProtKB-KW"/>
</dbReference>
<dbReference type="GO" id="GO:0032259">
    <property type="term" value="P:methylation"/>
    <property type="evidence" value="ECO:0007669"/>
    <property type="project" value="UniProtKB-KW"/>
</dbReference>
<dbReference type="CDD" id="cd02440">
    <property type="entry name" value="AdoMet_MTases"/>
    <property type="match status" value="1"/>
</dbReference>
<evidence type="ECO:0000313" key="1">
    <source>
        <dbReference type="EMBL" id="TKD51731.1"/>
    </source>
</evidence>
<evidence type="ECO:0000313" key="2">
    <source>
        <dbReference type="Proteomes" id="UP000309138"/>
    </source>
</evidence>
<dbReference type="SUPFAM" id="SSF53335">
    <property type="entry name" value="S-adenosyl-L-methionine-dependent methyltransferases"/>
    <property type="match status" value="1"/>
</dbReference>
<dbReference type="InterPro" id="IPR029063">
    <property type="entry name" value="SAM-dependent_MTases_sf"/>
</dbReference>
<proteinExistence type="predicted"/>
<name>A0A4U1L483_9SPHN</name>
<dbReference type="EMBL" id="SWKR01000002">
    <property type="protein sequence ID" value="TKD51731.1"/>
    <property type="molecule type" value="Genomic_DNA"/>
</dbReference>
<protein>
    <submittedName>
        <fullName evidence="1">Class I SAM-dependent methyltransferase</fullName>
    </submittedName>
</protein>
<dbReference type="AlphaFoldDB" id="A0A4U1L483"/>
<keyword evidence="2" id="KW-1185">Reference proteome</keyword>
<dbReference type="RefSeq" id="WP_136943668.1">
    <property type="nucleotide sequence ID" value="NZ_SWKR01000002.1"/>
</dbReference>
<reference evidence="1 2" key="1">
    <citation type="submission" date="2019-04" db="EMBL/GenBank/DDBJ databases">
        <authorList>
            <person name="Yang Y."/>
            <person name="Wei D."/>
        </authorList>
    </citation>
    <scope>NUCLEOTIDE SEQUENCE [LARGE SCALE GENOMIC DNA]</scope>
    <source>
        <strain evidence="1 2">L-1-4w-11</strain>
    </source>
</reference>
<sequence>MNAPAAGLPVCLACGTTRMTHWASARDVEYATTPESFDYWRCAACDALSIAPVPRGRLGEIYPDTYYSFAESDPSLAERVKQALDRRMFARLFGGIAGDRLAALDVGGGAGWLLGQAKAVEPRLVHTQVVDIDGSAKAAAEAAGHAFFLGRIEEYETDARFDVILLLNLIEHVDDPVAVLAKVRGLLKPGGRILVKTPNHDSLDARLFRHNSWGGLHAPRHWVVFTPESFRTAATRAGLGIERLTLTQGAPFWAVSALEWLARRRLVRVTRQRPMAAHPLFGPLLAAFGAIDMLRRPFARTSQMFVVLKGT</sequence>
<dbReference type="Gene3D" id="3.40.50.150">
    <property type="entry name" value="Vaccinia Virus protein VP39"/>
    <property type="match status" value="1"/>
</dbReference>
<dbReference type="PANTHER" id="PTHR43861:SF1">
    <property type="entry name" value="TRANS-ACONITATE 2-METHYLTRANSFERASE"/>
    <property type="match status" value="1"/>
</dbReference>
<dbReference type="Proteomes" id="UP000309138">
    <property type="component" value="Unassembled WGS sequence"/>
</dbReference>
<accession>A0A4U1L483</accession>
<gene>
    <name evidence="1" type="ORF">FBR43_13915</name>
</gene>
<comment type="caution">
    <text evidence="1">The sequence shown here is derived from an EMBL/GenBank/DDBJ whole genome shotgun (WGS) entry which is preliminary data.</text>
</comment>
<organism evidence="1 2">
    <name type="scientific">Sphingomonas baiyangensis</name>
    <dbReference type="NCBI Taxonomy" id="2572576"/>
    <lineage>
        <taxon>Bacteria</taxon>
        <taxon>Pseudomonadati</taxon>
        <taxon>Pseudomonadota</taxon>
        <taxon>Alphaproteobacteria</taxon>
        <taxon>Sphingomonadales</taxon>
        <taxon>Sphingomonadaceae</taxon>
        <taxon>Sphingomonas</taxon>
    </lineage>
</organism>
<dbReference type="OrthoDB" id="7537532at2"/>
<keyword evidence="1" id="KW-0808">Transferase</keyword>